<comment type="caution">
    <text evidence="2">The sequence shown here is derived from an EMBL/GenBank/DDBJ whole genome shotgun (WGS) entry which is preliminary data.</text>
</comment>
<dbReference type="Proteomes" id="UP001145145">
    <property type="component" value="Unassembled WGS sequence"/>
</dbReference>
<dbReference type="Proteomes" id="UP001145094">
    <property type="component" value="Unassembled WGS sequence"/>
</dbReference>
<reference evidence="3" key="3">
    <citation type="submission" date="2022-11" db="EMBL/GenBank/DDBJ databases">
        <title>Draft genome sequence of Sellimonas catena strain 18CBH55.</title>
        <authorList>
            <person name="Atsushi H."/>
            <person name="Moriya O."/>
            <person name="Mitsuo S."/>
        </authorList>
    </citation>
    <scope>NUCLEOTIDE SEQUENCE</scope>
    <source>
        <strain evidence="3">18CBH55</strain>
    </source>
</reference>
<dbReference type="Pfam" id="PF19598">
    <property type="entry name" value="DUF6103"/>
    <property type="match status" value="1"/>
</dbReference>
<protein>
    <submittedName>
        <fullName evidence="2">Uncharacterized protein</fullName>
    </submittedName>
</protein>
<evidence type="ECO:0000256" key="1">
    <source>
        <dbReference type="SAM" id="MobiDB-lite"/>
    </source>
</evidence>
<proteinExistence type="predicted"/>
<reference evidence="2" key="2">
    <citation type="submission" date="2022-11" db="EMBL/GenBank/DDBJ databases">
        <title>Draft genome sequence of Sellimonas catena strain 12EGH17.</title>
        <authorList>
            <person name="Atsushi H."/>
            <person name="Moriya O."/>
            <person name="Mitsuo S."/>
        </authorList>
    </citation>
    <scope>NUCLEOTIDE SEQUENCE</scope>
    <source>
        <strain evidence="2">12EGH17</strain>
    </source>
</reference>
<feature type="region of interest" description="Disordered" evidence="1">
    <location>
        <begin position="54"/>
        <end position="86"/>
    </location>
</feature>
<dbReference type="EMBL" id="BSBO01000023">
    <property type="protein sequence ID" value="GLG05041.1"/>
    <property type="molecule type" value="Genomic_DNA"/>
</dbReference>
<sequence length="86" mass="9848">MKKTNVTISFDEEKLTALRLYMEQKDLQLEDELTKAMEGFYGKHVPSNVRDFIEMRSSEPADPAPRVRRPRPEKKEQTPTAAGGNP</sequence>
<gene>
    <name evidence="2" type="ORF">Selli1_22150</name>
    <name evidence="3" type="ORF">Selli2_13580</name>
</gene>
<organism evidence="2 4">
    <name type="scientific">Sellimonas catena</name>
    <dbReference type="NCBI Taxonomy" id="2994035"/>
    <lineage>
        <taxon>Bacteria</taxon>
        <taxon>Bacillati</taxon>
        <taxon>Bacillota</taxon>
        <taxon>Clostridia</taxon>
        <taxon>Lachnospirales</taxon>
        <taxon>Lachnospiraceae</taxon>
        <taxon>Sellimonas</taxon>
    </lineage>
</organism>
<dbReference type="InterPro" id="IPR046085">
    <property type="entry name" value="DUF6103"/>
</dbReference>
<keyword evidence="4" id="KW-1185">Reference proteome</keyword>
<evidence type="ECO:0000313" key="4">
    <source>
        <dbReference type="Proteomes" id="UP001145145"/>
    </source>
</evidence>
<reference evidence="2 4" key="5">
    <citation type="journal article" date="2023" name="Int. J. Syst. Evol. Microbiol.">
        <title>Sellimonas catena sp. nov., isolated from human faeces.</title>
        <authorList>
            <person name="Hisatomi A."/>
            <person name="Ohkuma M."/>
            <person name="Sakamoto M."/>
        </authorList>
    </citation>
    <scope>NUCLEOTIDE SEQUENCE [LARGE SCALE GENOMIC DNA]</scope>
    <source>
        <strain evidence="2 4">12EGH17</strain>
        <strain evidence="3">18CBH55</strain>
    </source>
</reference>
<evidence type="ECO:0000313" key="2">
    <source>
        <dbReference type="EMBL" id="GLG05041.1"/>
    </source>
</evidence>
<dbReference type="RefSeq" id="WP_281844948.1">
    <property type="nucleotide sequence ID" value="NZ_BSBO01000023.1"/>
</dbReference>
<dbReference type="AlphaFoldDB" id="A0A9W6CBW5"/>
<dbReference type="EMBL" id="BSCH01000007">
    <property type="protein sequence ID" value="GLG89931.1"/>
    <property type="molecule type" value="Genomic_DNA"/>
</dbReference>
<reference evidence="2" key="1">
    <citation type="submission" date="2022-11" db="EMBL/GenBank/DDBJ databases">
        <title>Draft genome sequence of Sellimonas catena strain 12EGH17.</title>
        <authorList>
            <person name="Hisatomi A."/>
            <person name="Ohkuma M."/>
            <person name="Sakamoto M."/>
        </authorList>
    </citation>
    <scope>NUCLEOTIDE SEQUENCE</scope>
    <source>
        <strain evidence="2">12EGH17</strain>
    </source>
</reference>
<reference evidence="3" key="4">
    <citation type="submission" date="2022-11" db="EMBL/GenBank/DDBJ databases">
        <title>Draft genome sequence of Sellimonas catena strain 18CBH55.</title>
        <authorList>
            <person name="Hisatomi A."/>
            <person name="Ohkuma M."/>
            <person name="Sakamoto M."/>
        </authorList>
    </citation>
    <scope>NUCLEOTIDE SEQUENCE</scope>
    <source>
        <strain evidence="3">18CBH55</strain>
    </source>
</reference>
<name>A0A9W6CBW5_9FIRM</name>
<accession>A0A9W6CBW5</accession>
<evidence type="ECO:0000313" key="3">
    <source>
        <dbReference type="EMBL" id="GLG89931.1"/>
    </source>
</evidence>